<dbReference type="STRING" id="273116.gene:9381586"/>
<feature type="domain" description="Diphosphomevalonate decarboxylase-like N-terminal" evidence="6">
    <location>
        <begin position="29"/>
        <end position="177"/>
    </location>
</feature>
<keyword evidence="2" id="KW-0444">Lipid biosynthesis</keyword>
<evidence type="ECO:0000256" key="3">
    <source>
        <dbReference type="ARBA" id="ARBA00023098"/>
    </source>
</evidence>
<evidence type="ECO:0000256" key="4">
    <source>
        <dbReference type="ARBA" id="ARBA00023229"/>
    </source>
</evidence>
<proteinExistence type="predicted"/>
<evidence type="ECO:0000313" key="7">
    <source>
        <dbReference type="EMBL" id="BAB59938.1"/>
    </source>
</evidence>
<name>Q97AL4_THEVO</name>
<comment type="subunit">
    <text evidence="1">Homodimer.</text>
</comment>
<dbReference type="SUPFAM" id="SSF55060">
    <property type="entry name" value="GHMP Kinase, C-terminal domain"/>
    <property type="match status" value="1"/>
</dbReference>
<dbReference type="GO" id="GO:0008299">
    <property type="term" value="P:isoprenoid biosynthetic process"/>
    <property type="evidence" value="ECO:0007669"/>
    <property type="project" value="UniProtKB-KW"/>
</dbReference>
<dbReference type="InterPro" id="IPR005935">
    <property type="entry name" value="Mev_decarb"/>
</dbReference>
<evidence type="ECO:0000256" key="1">
    <source>
        <dbReference type="ARBA" id="ARBA00011738"/>
    </source>
</evidence>
<dbReference type="InterPro" id="IPR053859">
    <property type="entry name" value="MVD-like_N"/>
</dbReference>
<dbReference type="EMBL" id="BA000011">
    <property type="protein sequence ID" value="BAB59938.1"/>
    <property type="molecule type" value="Genomic_DNA"/>
</dbReference>
<dbReference type="KEGG" id="tvo:TVG0795952"/>
<dbReference type="PhylomeDB" id="Q97AL4"/>
<dbReference type="PANTHER" id="PTHR10977:SF3">
    <property type="entry name" value="DIPHOSPHOMEVALONATE DECARBOXYLASE"/>
    <property type="match status" value="1"/>
</dbReference>
<keyword evidence="5" id="KW-0456">Lyase</keyword>
<protein>
    <submittedName>
        <fullName evidence="7">TVG0795952 protein</fullName>
    </submittedName>
</protein>
<dbReference type="AlphaFoldDB" id="Q97AL4"/>
<dbReference type="InterPro" id="IPR020568">
    <property type="entry name" value="Ribosomal_Su5_D2-typ_SF"/>
</dbReference>
<dbReference type="Proteomes" id="UP000001017">
    <property type="component" value="Chromosome"/>
</dbReference>
<evidence type="ECO:0000259" key="6">
    <source>
        <dbReference type="Pfam" id="PF22700"/>
    </source>
</evidence>
<gene>
    <name evidence="7" type="ORF">TVG0795952</name>
</gene>
<reference evidence="7 8" key="1">
    <citation type="journal article" date="1999" name="Proc. Jpn. Acad.">
        <title>Determination of the complete genomic DNA sequence of Thermoplasma volvanium GSS1.</title>
        <authorList>
            <person name="Kawashima T."/>
            <person name="Yamamoto Y."/>
            <person name="Aramaki H."/>
            <person name="Nunoshiba T."/>
            <person name="Kawamoto T."/>
            <person name="Watanabe K."/>
            <person name="Yamazaki M."/>
            <person name="Kanehori K."/>
            <person name="Amano N."/>
            <person name="Ohya Y."/>
            <person name="Makino K."/>
            <person name="Suzuki M."/>
        </authorList>
    </citation>
    <scope>NUCLEOTIDE SEQUENCE [LARGE SCALE GENOMIC DNA]</scope>
    <source>
        <strain evidence="8">ATCC 51530 / DSM 4299 / JCM 9571 / NBRC 15438 / GSS1</strain>
    </source>
</reference>
<dbReference type="PaxDb" id="273116-14325012"/>
<dbReference type="eggNOG" id="arCOG02937">
    <property type="taxonomic scope" value="Archaea"/>
</dbReference>
<dbReference type="PANTHER" id="PTHR10977">
    <property type="entry name" value="DIPHOSPHOMEVALONATE DECARBOXYLASE"/>
    <property type="match status" value="1"/>
</dbReference>
<keyword evidence="4" id="KW-0414">Isoprene biosynthesis</keyword>
<dbReference type="InterPro" id="IPR014721">
    <property type="entry name" value="Ribsml_uS5_D2-typ_fold_subgr"/>
</dbReference>
<dbReference type="SUPFAM" id="SSF54211">
    <property type="entry name" value="Ribosomal protein S5 domain 2-like"/>
    <property type="match status" value="1"/>
</dbReference>
<dbReference type="InterPro" id="IPR036554">
    <property type="entry name" value="GHMP_kinase_C_sf"/>
</dbReference>
<evidence type="ECO:0000256" key="5">
    <source>
        <dbReference type="ARBA" id="ARBA00023239"/>
    </source>
</evidence>
<dbReference type="Gene3D" id="3.30.230.10">
    <property type="match status" value="1"/>
</dbReference>
<sequence length="350" mass="38575">MKEKGLYRAPGKYRKEMRYGEIHYGSGYPITGLIKFLGYYDESLKIANFPSISLNTDVSEAYSAFMISKDNGNDTAVVEGENSPNITKKAMTAINVFKNLYDIKGSFHFYLRIKRKYAGAKGLGESAAVAAAASRSLVSALFEKEALKDSNFISIVARLASGSGSKSVAGPLSLWLTAPAVSHEGSFSLNLRKEIDDIFLCAVPIRDSVSTAEAHNTVIKSPFYQQWSRLQFDAVYSIISRGGYSAQIIENATTNTYLMHSVLISTGKLLWNQDTLRAMGIVEDMRRIGRLIGFSIDTGPSVLVMADREDLIKEFKERYNGECIDASVPNGAPDIPSSFVESAERYFAKH</sequence>
<evidence type="ECO:0000313" key="8">
    <source>
        <dbReference type="Proteomes" id="UP000001017"/>
    </source>
</evidence>
<reference evidence="7 8" key="2">
    <citation type="journal article" date="2000" name="Proc. Natl. Acad. Sci. U.S.A.">
        <title>Archaeal adaptation to higher temperatures revealed by genomic sequence of Thermoplasma volcanium.</title>
        <authorList>
            <person name="Kawashima T."/>
            <person name="Amano N."/>
            <person name="Koike H."/>
            <person name="Makino S."/>
            <person name="Higuchi S."/>
            <person name="Kawashima-Ohya Y."/>
            <person name="Watanabe K."/>
            <person name="Yamazaki M."/>
            <person name="Kanehori K."/>
            <person name="Kawamoto T."/>
            <person name="Nunoshiba T."/>
            <person name="Yamamoto Y."/>
            <person name="Aramaki H."/>
            <person name="Makino K."/>
            <person name="Suzuki M."/>
        </authorList>
    </citation>
    <scope>NUCLEOTIDE SEQUENCE [LARGE SCALE GENOMIC DNA]</scope>
    <source>
        <strain evidence="8">ATCC 51530 / DSM 4299 / JCM 9571 / NBRC 15438 / GSS1</strain>
    </source>
</reference>
<keyword evidence="8" id="KW-1185">Reference proteome</keyword>
<dbReference type="Gene3D" id="3.30.70.890">
    <property type="entry name" value="GHMP kinase, C-terminal domain"/>
    <property type="match status" value="1"/>
</dbReference>
<dbReference type="PIRSF" id="PIRSF015950">
    <property type="entry name" value="Mev_P_decrbx"/>
    <property type="match status" value="1"/>
</dbReference>
<dbReference type="HOGENOM" id="CLU_743187_0_0_2"/>
<accession>Q97AL4</accession>
<dbReference type="Pfam" id="PF22700">
    <property type="entry name" value="MVD-like_N"/>
    <property type="match status" value="1"/>
</dbReference>
<organism evidence="7 8">
    <name type="scientific">Thermoplasma volcanium (strain ATCC 51530 / DSM 4299 / JCM 9571 / NBRC 15438 / GSS1)</name>
    <dbReference type="NCBI Taxonomy" id="273116"/>
    <lineage>
        <taxon>Archaea</taxon>
        <taxon>Methanobacteriati</taxon>
        <taxon>Thermoplasmatota</taxon>
        <taxon>Thermoplasmata</taxon>
        <taxon>Thermoplasmatales</taxon>
        <taxon>Thermoplasmataceae</taxon>
        <taxon>Thermoplasma</taxon>
    </lineage>
</organism>
<dbReference type="GO" id="GO:0016831">
    <property type="term" value="F:carboxy-lyase activity"/>
    <property type="evidence" value="ECO:0007669"/>
    <property type="project" value="InterPro"/>
</dbReference>
<keyword evidence="3" id="KW-0443">Lipid metabolism</keyword>
<evidence type="ECO:0000256" key="2">
    <source>
        <dbReference type="ARBA" id="ARBA00022516"/>
    </source>
</evidence>